<evidence type="ECO:0000313" key="6">
    <source>
        <dbReference type="EMBL" id="CAD9684805.1"/>
    </source>
</evidence>
<dbReference type="InterPro" id="IPR050560">
    <property type="entry name" value="MYB_TF"/>
</dbReference>
<protein>
    <submittedName>
        <fullName evidence="6">Uncharacterized protein</fullName>
    </submittedName>
</protein>
<dbReference type="SMART" id="SM00717">
    <property type="entry name" value="SANT"/>
    <property type="match status" value="2"/>
</dbReference>
<gene>
    <name evidence="6" type="ORF">QSP1433_LOCUS8570</name>
</gene>
<dbReference type="PROSITE" id="PS51294">
    <property type="entry name" value="HTH_MYB"/>
    <property type="match status" value="2"/>
</dbReference>
<feature type="compositionally biased region" description="Basic and acidic residues" evidence="3">
    <location>
        <begin position="47"/>
        <end position="67"/>
    </location>
</feature>
<feature type="region of interest" description="Disordered" evidence="3">
    <location>
        <begin position="468"/>
        <end position="512"/>
    </location>
</feature>
<proteinExistence type="predicted"/>
<dbReference type="FunFam" id="1.10.10.60:FF:000010">
    <property type="entry name" value="Transcriptional activator Myb isoform A"/>
    <property type="match status" value="1"/>
</dbReference>
<dbReference type="GO" id="GO:0005634">
    <property type="term" value="C:nucleus"/>
    <property type="evidence" value="ECO:0007669"/>
    <property type="project" value="TreeGrafter"/>
</dbReference>
<dbReference type="InterPro" id="IPR017930">
    <property type="entry name" value="Myb_dom"/>
</dbReference>
<dbReference type="AlphaFoldDB" id="A0A7S2RZ32"/>
<feature type="domain" description="HTH myb-type" evidence="5">
    <location>
        <begin position="96"/>
        <end position="147"/>
    </location>
</feature>
<feature type="domain" description="HTH myb-type" evidence="5">
    <location>
        <begin position="148"/>
        <end position="202"/>
    </location>
</feature>
<dbReference type="PANTHER" id="PTHR45614">
    <property type="entry name" value="MYB PROTEIN-RELATED"/>
    <property type="match status" value="1"/>
</dbReference>
<dbReference type="CDD" id="cd00167">
    <property type="entry name" value="SANT"/>
    <property type="match status" value="2"/>
</dbReference>
<dbReference type="InterPro" id="IPR009057">
    <property type="entry name" value="Homeodomain-like_sf"/>
</dbReference>
<feature type="compositionally biased region" description="Basic and acidic residues" evidence="3">
    <location>
        <begin position="473"/>
        <end position="486"/>
    </location>
</feature>
<reference evidence="6" key="1">
    <citation type="submission" date="2021-01" db="EMBL/GenBank/DDBJ databases">
        <authorList>
            <person name="Corre E."/>
            <person name="Pelletier E."/>
            <person name="Niang G."/>
            <person name="Scheremetjew M."/>
            <person name="Finn R."/>
            <person name="Kale V."/>
            <person name="Holt S."/>
            <person name="Cochrane G."/>
            <person name="Meng A."/>
            <person name="Brown T."/>
            <person name="Cohen L."/>
        </authorList>
    </citation>
    <scope>NUCLEOTIDE SEQUENCE</scope>
    <source>
        <strain evidence="6">NY070348D</strain>
    </source>
</reference>
<feature type="region of interest" description="Disordered" evidence="3">
    <location>
        <begin position="242"/>
        <end position="299"/>
    </location>
</feature>
<feature type="domain" description="Myb-like" evidence="4">
    <location>
        <begin position="96"/>
        <end position="147"/>
    </location>
</feature>
<feature type="region of interest" description="Disordered" evidence="3">
    <location>
        <begin position="47"/>
        <end position="83"/>
    </location>
</feature>
<dbReference type="PANTHER" id="PTHR45614:SF25">
    <property type="entry name" value="MYB PROTEIN"/>
    <property type="match status" value="1"/>
</dbReference>
<dbReference type="GO" id="GO:0000981">
    <property type="term" value="F:DNA-binding transcription factor activity, RNA polymerase II-specific"/>
    <property type="evidence" value="ECO:0007669"/>
    <property type="project" value="TreeGrafter"/>
</dbReference>
<dbReference type="Pfam" id="PF13921">
    <property type="entry name" value="Myb_DNA-bind_6"/>
    <property type="match status" value="1"/>
</dbReference>
<evidence type="ECO:0000256" key="2">
    <source>
        <dbReference type="ARBA" id="ARBA00023125"/>
    </source>
</evidence>
<feature type="region of interest" description="Disordered" evidence="3">
    <location>
        <begin position="385"/>
        <end position="418"/>
    </location>
</feature>
<feature type="compositionally biased region" description="Polar residues" evidence="3">
    <location>
        <begin position="69"/>
        <end position="81"/>
    </location>
</feature>
<keyword evidence="2" id="KW-0238">DNA-binding</keyword>
<dbReference type="EMBL" id="HBHK01013640">
    <property type="protein sequence ID" value="CAD9684805.1"/>
    <property type="molecule type" value="Transcribed_RNA"/>
</dbReference>
<evidence type="ECO:0000256" key="3">
    <source>
        <dbReference type="SAM" id="MobiDB-lite"/>
    </source>
</evidence>
<evidence type="ECO:0000259" key="5">
    <source>
        <dbReference type="PROSITE" id="PS51294"/>
    </source>
</evidence>
<keyword evidence="1" id="KW-0677">Repeat</keyword>
<feature type="domain" description="Myb-like" evidence="4">
    <location>
        <begin position="148"/>
        <end position="198"/>
    </location>
</feature>
<dbReference type="Gene3D" id="1.10.10.60">
    <property type="entry name" value="Homeodomain-like"/>
    <property type="match status" value="2"/>
</dbReference>
<dbReference type="GO" id="GO:0000978">
    <property type="term" value="F:RNA polymerase II cis-regulatory region sequence-specific DNA binding"/>
    <property type="evidence" value="ECO:0007669"/>
    <property type="project" value="TreeGrafter"/>
</dbReference>
<organism evidence="6">
    <name type="scientific">Mucochytrium quahogii</name>
    <dbReference type="NCBI Taxonomy" id="96639"/>
    <lineage>
        <taxon>Eukaryota</taxon>
        <taxon>Sar</taxon>
        <taxon>Stramenopiles</taxon>
        <taxon>Bigyra</taxon>
        <taxon>Labyrinthulomycetes</taxon>
        <taxon>Thraustochytrida</taxon>
        <taxon>Thraustochytriidae</taxon>
        <taxon>Mucochytrium</taxon>
    </lineage>
</organism>
<name>A0A7S2RZ32_9STRA</name>
<evidence type="ECO:0000259" key="4">
    <source>
        <dbReference type="PROSITE" id="PS50090"/>
    </source>
</evidence>
<dbReference type="PROSITE" id="PS50090">
    <property type="entry name" value="MYB_LIKE"/>
    <property type="match status" value="2"/>
</dbReference>
<sequence>MSCRKDDVEIKVETMGKLLGNENQASVLVPGRDKHMCIAASKLAETGEREHLPKKRENDEKSLRRDIYTSPSWMDTGSNNNKTDRATAQAWQAMMSRSLVKGSWTNHEDETLIKLVSAHGAKKWSVIANHLPGRVGKQCRERWHNHLNPNIKKTPWTEAEDDIIFEAHSRLGNRWAEIAKLLPGRTDNAIKNHWNSSMRRKLENRYGSLMGPNSTIVIPESTQKWNSKQKLLDKGFNVKVKTKEHQAKTKANKQAAETETQEEPPPITPTILGTTGMLPKSSPNTKHKPKTLSVRTGDAGQNSVFIPGSSLSPAFRDTLANFNFSAPGSSTPANLSPRALSQIWNTTKSPKTAAGNADSVIGYDLDLENFLIPAFEDYLPQSENSGGWTDFTAKGDDTRRSKRKRSEWKTPKPPPIFTRGLAGVRAIETSSGKNSPLDNIDFGPLTPCLTPFGQGLRTFSPLSSTCFSLSQMRKPDPGTPKQKEQGSARTSSPPKKQTKKESGKTNRSSKNA</sequence>
<accession>A0A7S2RZ32</accession>
<dbReference type="SUPFAM" id="SSF46689">
    <property type="entry name" value="Homeodomain-like"/>
    <property type="match status" value="1"/>
</dbReference>
<evidence type="ECO:0000256" key="1">
    <source>
        <dbReference type="ARBA" id="ARBA00022737"/>
    </source>
</evidence>
<dbReference type="InterPro" id="IPR001005">
    <property type="entry name" value="SANT/Myb"/>
</dbReference>